<comment type="caution">
    <text evidence="2">The sequence shown here is derived from an EMBL/GenBank/DDBJ whole genome shotgun (WGS) entry which is preliminary data.</text>
</comment>
<dbReference type="AlphaFoldDB" id="A0A0F5JX23"/>
<reference evidence="2 3" key="1">
    <citation type="submission" date="2015-03" db="EMBL/GenBank/DDBJ databases">
        <title>Draft Genome Sequence of Burkholderia andropogonis type strain ICMP2807, isolated from Sorghum bicolor.</title>
        <authorList>
            <person name="Lopes-Santos L."/>
            <person name="Castro D.B."/>
            <person name="Ottoboni L.M."/>
            <person name="Park D."/>
            <person name="Weirc B.S."/>
            <person name="Destefano S.A."/>
        </authorList>
    </citation>
    <scope>NUCLEOTIDE SEQUENCE [LARGE SCALE GENOMIC DNA]</scope>
    <source>
        <strain evidence="2 3">ICMP2807</strain>
    </source>
</reference>
<gene>
    <name evidence="2" type="ORF">WM40_18345</name>
</gene>
<proteinExistence type="predicted"/>
<evidence type="ECO:0000313" key="3">
    <source>
        <dbReference type="Proteomes" id="UP000033618"/>
    </source>
</evidence>
<dbReference type="STRING" id="28092.WM40_18345"/>
<organism evidence="2 3">
    <name type="scientific">Robbsia andropogonis</name>
    <dbReference type="NCBI Taxonomy" id="28092"/>
    <lineage>
        <taxon>Bacteria</taxon>
        <taxon>Pseudomonadati</taxon>
        <taxon>Pseudomonadota</taxon>
        <taxon>Betaproteobacteria</taxon>
        <taxon>Burkholderiales</taxon>
        <taxon>Burkholderiaceae</taxon>
        <taxon>Robbsia</taxon>
    </lineage>
</organism>
<name>A0A0F5JX23_9BURK</name>
<accession>A0A0F5JX23</accession>
<sequence>MEAVARGSPRRIVLSRFASAFGPAVLFPCRPRQWLHRLACRSIHKTDGGRVRPDRGKSRRDAPHWLQGVRERVVRTARVLPNAGVRISRAWGVELDRHALHLVCVSGASNAPGDGPRVRIDDIRHVALPPGLVDGSDIVAPDAVGHILRAALAAHQDGDAPGLSMALCPSVVLSRDVPWTSLLPGYTVTRPQTEDVIDALGPWVRWHAQRISGLDDADLLVDWQPSTRDRTLLRLTAAQTHYLAVREGVAAHAGATLQGVIDAGESALRACRFVVGQCLRGGDDQARSTSIGEGGASVGAECRDDGETGEERPLPMRIACVWCSETAAAAWTFAAHRPDVAAVSCALPAIDTVSADAWIDALHVALRSPQHLPSLVIVCGHDAAMDAIGGLSALSAKCGYPVIRFDVSACDVHAAVMPAALAMDCAVALGAALHGLLGSVTS</sequence>
<dbReference type="PATRIC" id="fig|28092.6.peg.4309"/>
<evidence type="ECO:0000313" key="2">
    <source>
        <dbReference type="EMBL" id="KKB62265.1"/>
    </source>
</evidence>
<protein>
    <submittedName>
        <fullName evidence="2">Uncharacterized protein</fullName>
    </submittedName>
</protein>
<keyword evidence="3" id="KW-1185">Reference proteome</keyword>
<feature type="compositionally biased region" description="Basic and acidic residues" evidence="1">
    <location>
        <begin position="301"/>
        <end position="311"/>
    </location>
</feature>
<dbReference type="Proteomes" id="UP000033618">
    <property type="component" value="Unassembled WGS sequence"/>
</dbReference>
<feature type="region of interest" description="Disordered" evidence="1">
    <location>
        <begin position="289"/>
        <end position="311"/>
    </location>
</feature>
<dbReference type="EMBL" id="LAQU01000022">
    <property type="protein sequence ID" value="KKB62265.1"/>
    <property type="molecule type" value="Genomic_DNA"/>
</dbReference>
<evidence type="ECO:0000256" key="1">
    <source>
        <dbReference type="SAM" id="MobiDB-lite"/>
    </source>
</evidence>